<keyword evidence="5" id="KW-1185">Reference proteome</keyword>
<dbReference type="RefSeq" id="XP_005817770.1">
    <property type="nucleotide sequence ID" value="XM_005817713.1"/>
</dbReference>
<reference evidence="5" key="2">
    <citation type="submission" date="2012-11" db="EMBL/GenBank/DDBJ databases">
        <authorList>
            <person name="Kuo A."/>
            <person name="Curtis B.A."/>
            <person name="Tanifuji G."/>
            <person name="Burki F."/>
            <person name="Gruber A."/>
            <person name="Irimia M."/>
            <person name="Maruyama S."/>
            <person name="Arias M.C."/>
            <person name="Ball S.G."/>
            <person name="Gile G.H."/>
            <person name="Hirakawa Y."/>
            <person name="Hopkins J.F."/>
            <person name="Rensing S.A."/>
            <person name="Schmutz J."/>
            <person name="Symeonidi A."/>
            <person name="Elias M."/>
            <person name="Eveleigh R.J."/>
            <person name="Herman E.K."/>
            <person name="Klute M.J."/>
            <person name="Nakayama T."/>
            <person name="Obornik M."/>
            <person name="Reyes-Prieto A."/>
            <person name="Armbrust E.V."/>
            <person name="Aves S.J."/>
            <person name="Beiko R.G."/>
            <person name="Coutinho P."/>
            <person name="Dacks J.B."/>
            <person name="Durnford D.G."/>
            <person name="Fast N.M."/>
            <person name="Green B.R."/>
            <person name="Grisdale C."/>
            <person name="Hempe F."/>
            <person name="Henrissat B."/>
            <person name="Hoppner M.P."/>
            <person name="Ishida K.-I."/>
            <person name="Kim E."/>
            <person name="Koreny L."/>
            <person name="Kroth P.G."/>
            <person name="Liu Y."/>
            <person name="Malik S.-B."/>
            <person name="Maier U.G."/>
            <person name="McRose D."/>
            <person name="Mock T."/>
            <person name="Neilson J.A."/>
            <person name="Onodera N.T."/>
            <person name="Poole A.M."/>
            <person name="Pritham E.J."/>
            <person name="Richards T.A."/>
            <person name="Rocap G."/>
            <person name="Roy S.W."/>
            <person name="Sarai C."/>
            <person name="Schaack S."/>
            <person name="Shirato S."/>
            <person name="Slamovits C.H."/>
            <person name="Spencer D.F."/>
            <person name="Suzuki S."/>
            <person name="Worden A.Z."/>
            <person name="Zauner S."/>
            <person name="Barry K."/>
            <person name="Bell C."/>
            <person name="Bharti A.K."/>
            <person name="Crow J.A."/>
            <person name="Grimwood J."/>
            <person name="Kramer R."/>
            <person name="Lindquist E."/>
            <person name="Lucas S."/>
            <person name="Salamov A."/>
            <person name="McFadden G.I."/>
            <person name="Lane C.E."/>
            <person name="Keeling P.J."/>
            <person name="Gray M.W."/>
            <person name="Grigoriev I.V."/>
            <person name="Archibald J.M."/>
        </authorList>
    </citation>
    <scope>NUCLEOTIDE SEQUENCE</scope>
    <source>
        <strain evidence="5">CCMP2712</strain>
    </source>
</reference>
<proteinExistence type="predicted"/>
<feature type="chain" id="PRO_5008769601" evidence="2">
    <location>
        <begin position="19"/>
        <end position="287"/>
    </location>
</feature>
<evidence type="ECO:0000313" key="4">
    <source>
        <dbReference type="EnsemblProtists" id="EKX30790"/>
    </source>
</evidence>
<keyword evidence="2" id="KW-0732">Signal</keyword>
<feature type="region of interest" description="Disordered" evidence="1">
    <location>
        <begin position="264"/>
        <end position="287"/>
    </location>
</feature>
<dbReference type="AlphaFoldDB" id="L1I4P3"/>
<protein>
    <submittedName>
        <fullName evidence="3 4">Uncharacterized protein</fullName>
    </submittedName>
</protein>
<dbReference type="KEGG" id="gtt:GUITHDRAFT_122997"/>
<evidence type="ECO:0000256" key="2">
    <source>
        <dbReference type="SAM" id="SignalP"/>
    </source>
</evidence>
<feature type="compositionally biased region" description="Polar residues" evidence="1">
    <location>
        <begin position="265"/>
        <end position="278"/>
    </location>
</feature>
<gene>
    <name evidence="3" type="ORF">GUITHDRAFT_122997</name>
</gene>
<sequence length="287" mass="29763">MLLIVALSLDNACVVVPAAPVPTVTTAPAEAPLADAALQVTAVSDCQVDSGMPVAPTRPLDDKSIRPRPDPQIVTCIDPDPAVFILSAAVSVTLSLDTAPVKDPPCPPVVTDARRLEPVLADAKHTTLVSPTQSVAEQADACIRPTDDACPLPSPAQCRVTLALPVLALLPGSAVLMVARSVEYMAVLLAAVSSIVKVTCALEPLDCPALQMTAESDSHSDPSHELCPARTVGLLSELPSCPPTTVTCADPVAAWFDLPSHELTAPSSHDSCSVTLPTDPTDVKETW</sequence>
<feature type="signal peptide" evidence="2">
    <location>
        <begin position="1"/>
        <end position="18"/>
    </location>
</feature>
<reference evidence="4" key="3">
    <citation type="submission" date="2016-03" db="UniProtKB">
        <authorList>
            <consortium name="EnsemblProtists"/>
        </authorList>
    </citation>
    <scope>IDENTIFICATION</scope>
</reference>
<dbReference type="HOGENOM" id="CLU_971277_0_0_1"/>
<evidence type="ECO:0000256" key="1">
    <source>
        <dbReference type="SAM" id="MobiDB-lite"/>
    </source>
</evidence>
<dbReference type="Proteomes" id="UP000011087">
    <property type="component" value="Unassembled WGS sequence"/>
</dbReference>
<dbReference type="EnsemblProtists" id="EKX30790">
    <property type="protein sequence ID" value="EKX30790"/>
    <property type="gene ID" value="GUITHDRAFT_122997"/>
</dbReference>
<accession>L1I4P3</accession>
<evidence type="ECO:0000313" key="3">
    <source>
        <dbReference type="EMBL" id="EKX30790.1"/>
    </source>
</evidence>
<name>L1I4P3_GUITC</name>
<dbReference type="EMBL" id="JH993550">
    <property type="protein sequence ID" value="EKX30790.1"/>
    <property type="molecule type" value="Genomic_DNA"/>
</dbReference>
<organism evidence="3">
    <name type="scientific">Guillardia theta (strain CCMP2712)</name>
    <name type="common">Cryptophyte</name>
    <dbReference type="NCBI Taxonomy" id="905079"/>
    <lineage>
        <taxon>Eukaryota</taxon>
        <taxon>Cryptophyceae</taxon>
        <taxon>Pyrenomonadales</taxon>
        <taxon>Geminigeraceae</taxon>
        <taxon>Guillardia</taxon>
    </lineage>
</organism>
<dbReference type="PaxDb" id="55529-EKX30790"/>
<dbReference type="GeneID" id="17287509"/>
<evidence type="ECO:0000313" key="5">
    <source>
        <dbReference type="Proteomes" id="UP000011087"/>
    </source>
</evidence>
<reference evidence="3 5" key="1">
    <citation type="journal article" date="2012" name="Nature">
        <title>Algal genomes reveal evolutionary mosaicism and the fate of nucleomorphs.</title>
        <authorList>
            <consortium name="DOE Joint Genome Institute"/>
            <person name="Curtis B.A."/>
            <person name="Tanifuji G."/>
            <person name="Burki F."/>
            <person name="Gruber A."/>
            <person name="Irimia M."/>
            <person name="Maruyama S."/>
            <person name="Arias M.C."/>
            <person name="Ball S.G."/>
            <person name="Gile G.H."/>
            <person name="Hirakawa Y."/>
            <person name="Hopkins J.F."/>
            <person name="Kuo A."/>
            <person name="Rensing S.A."/>
            <person name="Schmutz J."/>
            <person name="Symeonidi A."/>
            <person name="Elias M."/>
            <person name="Eveleigh R.J."/>
            <person name="Herman E.K."/>
            <person name="Klute M.J."/>
            <person name="Nakayama T."/>
            <person name="Obornik M."/>
            <person name="Reyes-Prieto A."/>
            <person name="Armbrust E.V."/>
            <person name="Aves S.J."/>
            <person name="Beiko R.G."/>
            <person name="Coutinho P."/>
            <person name="Dacks J.B."/>
            <person name="Durnford D.G."/>
            <person name="Fast N.M."/>
            <person name="Green B.R."/>
            <person name="Grisdale C.J."/>
            <person name="Hempel F."/>
            <person name="Henrissat B."/>
            <person name="Hoppner M.P."/>
            <person name="Ishida K."/>
            <person name="Kim E."/>
            <person name="Koreny L."/>
            <person name="Kroth P.G."/>
            <person name="Liu Y."/>
            <person name="Malik S.B."/>
            <person name="Maier U.G."/>
            <person name="McRose D."/>
            <person name="Mock T."/>
            <person name="Neilson J.A."/>
            <person name="Onodera N.T."/>
            <person name="Poole A.M."/>
            <person name="Pritham E.J."/>
            <person name="Richards T.A."/>
            <person name="Rocap G."/>
            <person name="Roy S.W."/>
            <person name="Sarai C."/>
            <person name="Schaack S."/>
            <person name="Shirato S."/>
            <person name="Slamovits C.H."/>
            <person name="Spencer D.F."/>
            <person name="Suzuki S."/>
            <person name="Worden A.Z."/>
            <person name="Zauner S."/>
            <person name="Barry K."/>
            <person name="Bell C."/>
            <person name="Bharti A.K."/>
            <person name="Crow J.A."/>
            <person name="Grimwood J."/>
            <person name="Kramer R."/>
            <person name="Lindquist E."/>
            <person name="Lucas S."/>
            <person name="Salamov A."/>
            <person name="McFadden G.I."/>
            <person name="Lane C.E."/>
            <person name="Keeling P.J."/>
            <person name="Gray M.W."/>
            <person name="Grigoriev I.V."/>
            <person name="Archibald J.M."/>
        </authorList>
    </citation>
    <scope>NUCLEOTIDE SEQUENCE</scope>
    <source>
        <strain evidence="3 5">CCMP2712</strain>
    </source>
</reference>